<reference evidence="2 3" key="1">
    <citation type="submission" date="2020-12" db="EMBL/GenBank/DDBJ databases">
        <title>Genome assembly for a thermostable protease producing Bacillus cereus MAKP1 strain isolated from chicken gut.</title>
        <authorList>
            <person name="Malaviya A."/>
        </authorList>
    </citation>
    <scope>NUCLEOTIDE SEQUENCE [LARGE SCALE GENOMIC DNA]</scope>
    <source>
        <strain evidence="2 3">MAKP1</strain>
    </source>
</reference>
<sequence>MKLVDKEILRLPVKFEQVSNVLDDRFVRTKIYIAHEGENRNRCIFTREVLESMIPSLANVPILGYIAVDESGNDDFRGHEEALMVENNELKIKYLGHAYGVIPEDNNARFETRYGEDGVEREYLVADGILWRKFPEVEEIFDRDGGFKSQSMELQHSSVKGYKDEHGLFVFTQAKFEGLCILGEGVTPAMVSSTIEKFSFANKFQTELSAMLTEFNTHFTKTSEEGEKVTKVIENPEGTESQVQEPEVTEPVATEPETDFAKKAKKDEDEDKDKDKDKEPEEGTTEEDPEEPETDEDDEDEKDKKKPKKFSVHFELSHDDIRSGIYQALNNHDTFKESWVWVSKVYDNHAIIEDEGAGKFFKINYVKHENAVSLGEFEELFPMFLTQGEKSVVDSTRNNFEALEQEVKDLREFKSGIELSEKEHKLSQYSATLSKEEFQSIKDNLSKFSIEEIEKEIGFMLLKKNHFSAENKEEVHNRVPVMNAENSFQYGDMATYFSK</sequence>
<evidence type="ECO:0000256" key="1">
    <source>
        <dbReference type="SAM" id="MobiDB-lite"/>
    </source>
</evidence>
<dbReference type="EMBL" id="JAEFBZ010000007">
    <property type="protein sequence ID" value="MBK1611780.1"/>
    <property type="molecule type" value="Genomic_DNA"/>
</dbReference>
<evidence type="ECO:0000313" key="2">
    <source>
        <dbReference type="EMBL" id="MBK1611780.1"/>
    </source>
</evidence>
<feature type="compositionally biased region" description="Basic and acidic residues" evidence="1">
    <location>
        <begin position="259"/>
        <end position="281"/>
    </location>
</feature>
<feature type="region of interest" description="Disordered" evidence="1">
    <location>
        <begin position="233"/>
        <end position="308"/>
    </location>
</feature>
<name>A0ABD4LM15_BACCE</name>
<protein>
    <submittedName>
        <fullName evidence="2">Uncharacterized protein</fullName>
    </submittedName>
</protein>
<organism evidence="2 3">
    <name type="scientific">Bacillus cereus</name>
    <dbReference type="NCBI Taxonomy" id="1396"/>
    <lineage>
        <taxon>Bacteria</taxon>
        <taxon>Bacillati</taxon>
        <taxon>Bacillota</taxon>
        <taxon>Bacilli</taxon>
        <taxon>Bacillales</taxon>
        <taxon>Bacillaceae</taxon>
        <taxon>Bacillus</taxon>
        <taxon>Bacillus cereus group</taxon>
    </lineage>
</organism>
<feature type="compositionally biased region" description="Acidic residues" evidence="1">
    <location>
        <begin position="282"/>
        <end position="301"/>
    </location>
</feature>
<dbReference type="AlphaFoldDB" id="A0ABD4LM15"/>
<evidence type="ECO:0000313" key="3">
    <source>
        <dbReference type="Proteomes" id="UP000613452"/>
    </source>
</evidence>
<feature type="compositionally biased region" description="Low complexity" evidence="1">
    <location>
        <begin position="239"/>
        <end position="255"/>
    </location>
</feature>
<comment type="caution">
    <text evidence="2">The sequence shown here is derived from an EMBL/GenBank/DDBJ whole genome shotgun (WGS) entry which is preliminary data.</text>
</comment>
<accession>A0ABD4LM15</accession>
<dbReference type="Proteomes" id="UP000613452">
    <property type="component" value="Unassembled WGS sequence"/>
</dbReference>
<proteinExistence type="predicted"/>
<gene>
    <name evidence="2" type="ORF">JCR31_28530</name>
</gene>